<protein>
    <recommendedName>
        <fullName evidence="4">SUKH-3 immunity protein of toxin-antitoxin system</fullName>
    </recommendedName>
</protein>
<organism evidence="2 3">
    <name type="scientific">Kribbella karoonensis</name>
    <dbReference type="NCBI Taxonomy" id="324851"/>
    <lineage>
        <taxon>Bacteria</taxon>
        <taxon>Bacillati</taxon>
        <taxon>Actinomycetota</taxon>
        <taxon>Actinomycetes</taxon>
        <taxon>Propionibacteriales</taxon>
        <taxon>Kribbellaceae</taxon>
        <taxon>Kribbella</taxon>
    </lineage>
</organism>
<evidence type="ECO:0000256" key="1">
    <source>
        <dbReference type="SAM" id="MobiDB-lite"/>
    </source>
</evidence>
<proteinExistence type="predicted"/>
<sequence length="183" mass="20273">MSRNDVPPPSLTEDEATFIEFLRPRLEGRGWAPSMAPDDWYDGMEVGAGDGRCLVWVDLSADDRVVLTVGAYYNGTVTTVGSLHGQLFELERDDIRLSPSTFGGPVSEQAVCVADWLDQLVRRPIHRREWSDTAREYTFADDGTKLVVSGSPRDRSGPALRESLVHASGPEAEGMSRWVQHDP</sequence>
<comment type="caution">
    <text evidence="2">The sequence shown here is derived from an EMBL/GenBank/DDBJ whole genome shotgun (WGS) entry which is preliminary data.</text>
</comment>
<evidence type="ECO:0000313" key="3">
    <source>
        <dbReference type="Proteomes" id="UP001500190"/>
    </source>
</evidence>
<dbReference type="EMBL" id="BAAAND010000003">
    <property type="protein sequence ID" value="GAA1575227.1"/>
    <property type="molecule type" value="Genomic_DNA"/>
</dbReference>
<dbReference type="Proteomes" id="UP001500190">
    <property type="component" value="Unassembled WGS sequence"/>
</dbReference>
<keyword evidence="3" id="KW-1185">Reference proteome</keyword>
<reference evidence="2 3" key="1">
    <citation type="journal article" date="2019" name="Int. J. Syst. Evol. Microbiol.">
        <title>The Global Catalogue of Microorganisms (GCM) 10K type strain sequencing project: providing services to taxonomists for standard genome sequencing and annotation.</title>
        <authorList>
            <consortium name="The Broad Institute Genomics Platform"/>
            <consortium name="The Broad Institute Genome Sequencing Center for Infectious Disease"/>
            <person name="Wu L."/>
            <person name="Ma J."/>
        </authorList>
    </citation>
    <scope>NUCLEOTIDE SEQUENCE [LARGE SCALE GENOMIC DNA]</scope>
    <source>
        <strain evidence="2 3">JCM 14304</strain>
    </source>
</reference>
<accession>A0ABN2DFQ2</accession>
<evidence type="ECO:0000313" key="2">
    <source>
        <dbReference type="EMBL" id="GAA1575227.1"/>
    </source>
</evidence>
<gene>
    <name evidence="2" type="ORF">GCM10009742_18050</name>
</gene>
<name>A0ABN2DFQ2_9ACTN</name>
<evidence type="ECO:0008006" key="4">
    <source>
        <dbReference type="Google" id="ProtNLM"/>
    </source>
</evidence>
<dbReference type="RefSeq" id="WP_344188995.1">
    <property type="nucleotide sequence ID" value="NZ_BAAAND010000003.1"/>
</dbReference>
<feature type="region of interest" description="Disordered" evidence="1">
    <location>
        <begin position="147"/>
        <end position="183"/>
    </location>
</feature>